<dbReference type="PANTHER" id="PTHR42924:SF3">
    <property type="entry name" value="POLYMERASE_HISTIDINOL PHOSPHATASE N-TERMINAL DOMAIN-CONTAINING PROTEIN"/>
    <property type="match status" value="1"/>
</dbReference>
<evidence type="ECO:0000313" key="2">
    <source>
        <dbReference type="EMBL" id="GAA6167769.1"/>
    </source>
</evidence>
<keyword evidence="3" id="KW-1185">Reference proteome</keyword>
<dbReference type="InterPro" id="IPR003141">
    <property type="entry name" value="Pol/His_phosphatase_N"/>
</dbReference>
<protein>
    <submittedName>
        <fullName evidence="2">PHP domain-containing protein</fullName>
    </submittedName>
</protein>
<dbReference type="Gene3D" id="1.10.150.650">
    <property type="match status" value="1"/>
</dbReference>
<dbReference type="PANTHER" id="PTHR42924">
    <property type="entry name" value="EXONUCLEASE"/>
    <property type="match status" value="1"/>
</dbReference>
<dbReference type="InterPro" id="IPR004013">
    <property type="entry name" value="PHP_dom"/>
</dbReference>
<dbReference type="EMBL" id="BAABWN010000004">
    <property type="protein sequence ID" value="GAA6167769.1"/>
    <property type="molecule type" value="Genomic_DNA"/>
</dbReference>
<name>A0ABQ0A7Y6_9GAMM</name>
<proteinExistence type="predicted"/>
<evidence type="ECO:0000313" key="3">
    <source>
        <dbReference type="Proteomes" id="UP001465153"/>
    </source>
</evidence>
<organism evidence="2 3">
    <name type="scientific">Sessilibacter corallicola</name>
    <dbReference type="NCBI Taxonomy" id="2904075"/>
    <lineage>
        <taxon>Bacteria</taxon>
        <taxon>Pseudomonadati</taxon>
        <taxon>Pseudomonadota</taxon>
        <taxon>Gammaproteobacteria</taxon>
        <taxon>Cellvibrionales</taxon>
        <taxon>Cellvibrionaceae</taxon>
        <taxon>Sessilibacter</taxon>
    </lineage>
</organism>
<dbReference type="Proteomes" id="UP001465153">
    <property type="component" value="Unassembled WGS sequence"/>
</dbReference>
<dbReference type="SUPFAM" id="SSF89550">
    <property type="entry name" value="PHP domain-like"/>
    <property type="match status" value="1"/>
</dbReference>
<accession>A0ABQ0A7Y6</accession>
<dbReference type="RefSeq" id="WP_353302409.1">
    <property type="nucleotide sequence ID" value="NZ_BAABWN010000004.1"/>
</dbReference>
<dbReference type="InterPro" id="IPR016195">
    <property type="entry name" value="Pol/histidinol_Pase-like"/>
</dbReference>
<dbReference type="InterPro" id="IPR052018">
    <property type="entry name" value="PHP_domain"/>
</dbReference>
<dbReference type="SMART" id="SM00481">
    <property type="entry name" value="POLIIIAc"/>
    <property type="match status" value="1"/>
</dbReference>
<sequence>MSICYDLHCHSTCSDGALSPADVVKRAHAQGVQCLAITDHDTFDAYEIARPTAEELDVTLISGVEFSCQWKGKNIHIVGLNVDVQHPVMKAAKCLMNERRLSRAKKIAERLEKLGVENAFAEAEANAAGGQIGRPHFAKYLVEAGYVKNLNQAFKRYLGAGKPGDIKQQWPEFEEVVGWIRQASGVAIIAHPLKYKLTRTKLREMCTHFRSCGGHGIEVISGGHQTPAETKALCDLANRFEFLGSVGSDFHKEGMSWQELGCIGTPNLSCTPVWSSWSSQQ</sequence>
<comment type="caution">
    <text evidence="2">The sequence shown here is derived from an EMBL/GenBank/DDBJ whole genome shotgun (WGS) entry which is preliminary data.</text>
</comment>
<feature type="domain" description="Polymerase/histidinol phosphatase N-terminal" evidence="1">
    <location>
        <begin position="5"/>
        <end position="70"/>
    </location>
</feature>
<gene>
    <name evidence="2" type="ORF">NBRC116591_15790</name>
</gene>
<dbReference type="Gene3D" id="3.20.20.140">
    <property type="entry name" value="Metal-dependent hydrolases"/>
    <property type="match status" value="1"/>
</dbReference>
<reference evidence="2 3" key="1">
    <citation type="submission" date="2024-04" db="EMBL/GenBank/DDBJ databases">
        <title>Draft genome sequence of Sessilibacter corallicola NBRC 116591.</title>
        <authorList>
            <person name="Miyakawa T."/>
            <person name="Kusuya Y."/>
            <person name="Miura T."/>
        </authorList>
    </citation>
    <scope>NUCLEOTIDE SEQUENCE [LARGE SCALE GENOMIC DNA]</scope>
    <source>
        <strain evidence="2 3">KU-00831-HH</strain>
    </source>
</reference>
<dbReference type="CDD" id="cd07438">
    <property type="entry name" value="PHP_HisPPase_AMP"/>
    <property type="match status" value="1"/>
</dbReference>
<dbReference type="Pfam" id="PF02811">
    <property type="entry name" value="PHP"/>
    <property type="match status" value="1"/>
</dbReference>
<evidence type="ECO:0000259" key="1">
    <source>
        <dbReference type="SMART" id="SM00481"/>
    </source>
</evidence>